<feature type="active site" evidence="7">
    <location>
        <position position="174"/>
    </location>
</feature>
<comment type="similarity">
    <text evidence="1">Belongs to the peptidase A1 family.</text>
</comment>
<evidence type="ECO:0000256" key="3">
    <source>
        <dbReference type="ARBA" id="ARBA00022729"/>
    </source>
</evidence>
<evidence type="ECO:0000256" key="2">
    <source>
        <dbReference type="ARBA" id="ARBA00022670"/>
    </source>
</evidence>
<comment type="caution">
    <text evidence="10">The sequence shown here is derived from an EMBL/GenBank/DDBJ whole genome shotgun (WGS) entry which is preliminary data.</text>
</comment>
<evidence type="ECO:0000259" key="9">
    <source>
        <dbReference type="PROSITE" id="PS51767"/>
    </source>
</evidence>
<dbReference type="PANTHER" id="PTHR13683">
    <property type="entry name" value="ASPARTYL PROTEASES"/>
    <property type="match status" value="1"/>
</dbReference>
<organism evidence="10 11">
    <name type="scientific">Linum tenue</name>
    <dbReference type="NCBI Taxonomy" id="586396"/>
    <lineage>
        <taxon>Eukaryota</taxon>
        <taxon>Viridiplantae</taxon>
        <taxon>Streptophyta</taxon>
        <taxon>Embryophyta</taxon>
        <taxon>Tracheophyta</taxon>
        <taxon>Spermatophyta</taxon>
        <taxon>Magnoliopsida</taxon>
        <taxon>eudicotyledons</taxon>
        <taxon>Gunneridae</taxon>
        <taxon>Pentapetalae</taxon>
        <taxon>rosids</taxon>
        <taxon>fabids</taxon>
        <taxon>Malpighiales</taxon>
        <taxon>Linaceae</taxon>
        <taxon>Linum</taxon>
    </lineage>
</organism>
<dbReference type="InterPro" id="IPR033873">
    <property type="entry name" value="CND41-like"/>
</dbReference>
<feature type="chain" id="PRO_5043706880" description="Peptidase A1 domain-containing protein" evidence="8">
    <location>
        <begin position="28"/>
        <end position="497"/>
    </location>
</feature>
<dbReference type="GO" id="GO:0006508">
    <property type="term" value="P:proteolysis"/>
    <property type="evidence" value="ECO:0007669"/>
    <property type="project" value="UniProtKB-KW"/>
</dbReference>
<proteinExistence type="inferred from homology"/>
<reference evidence="10" key="1">
    <citation type="submission" date="2022-08" db="EMBL/GenBank/DDBJ databases">
        <authorList>
            <person name="Gutierrez-Valencia J."/>
        </authorList>
    </citation>
    <scope>NUCLEOTIDE SEQUENCE</scope>
</reference>
<dbReference type="CDD" id="cd05472">
    <property type="entry name" value="cnd41_like"/>
    <property type="match status" value="1"/>
</dbReference>
<name>A0AAV0GUH1_9ROSI</name>
<dbReference type="AlphaFoldDB" id="A0AAV0GUH1"/>
<evidence type="ECO:0000313" key="10">
    <source>
        <dbReference type="EMBL" id="CAI0376660.1"/>
    </source>
</evidence>
<keyword evidence="11" id="KW-1185">Reference proteome</keyword>
<keyword evidence="2" id="KW-0645">Protease</keyword>
<feature type="signal peptide" evidence="8">
    <location>
        <begin position="1"/>
        <end position="27"/>
    </location>
</feature>
<dbReference type="InterPro" id="IPR033121">
    <property type="entry name" value="PEPTIDASE_A1"/>
</dbReference>
<dbReference type="SUPFAM" id="SSF50630">
    <property type="entry name" value="Acid proteases"/>
    <property type="match status" value="1"/>
</dbReference>
<feature type="domain" description="Peptidase A1" evidence="9">
    <location>
        <begin position="156"/>
        <end position="492"/>
    </location>
</feature>
<accession>A0AAV0GUH1</accession>
<dbReference type="InterPro" id="IPR032799">
    <property type="entry name" value="TAXi_C"/>
</dbReference>
<dbReference type="InterPro" id="IPR001461">
    <property type="entry name" value="Aspartic_peptidase_A1"/>
</dbReference>
<dbReference type="FunFam" id="2.40.70.10:FF:000021">
    <property type="entry name" value="Aspartyl protease AED1"/>
    <property type="match status" value="1"/>
</dbReference>
<dbReference type="InterPro" id="IPR032861">
    <property type="entry name" value="TAXi_N"/>
</dbReference>
<keyword evidence="5" id="KW-0378">Hydrolase</keyword>
<evidence type="ECO:0000256" key="5">
    <source>
        <dbReference type="ARBA" id="ARBA00022801"/>
    </source>
</evidence>
<dbReference type="PANTHER" id="PTHR13683:SF750">
    <property type="entry name" value="ASPARTYL PROTEASE AED1"/>
    <property type="match status" value="1"/>
</dbReference>
<dbReference type="InterPro" id="IPR021109">
    <property type="entry name" value="Peptidase_aspartic_dom_sf"/>
</dbReference>
<dbReference type="GO" id="GO:0004190">
    <property type="term" value="F:aspartic-type endopeptidase activity"/>
    <property type="evidence" value="ECO:0007669"/>
    <property type="project" value="UniProtKB-KW"/>
</dbReference>
<dbReference type="PROSITE" id="PS51767">
    <property type="entry name" value="PEPTIDASE_A1"/>
    <property type="match status" value="1"/>
</dbReference>
<sequence>MAATTSTTFSFSLTLIALCFLLRNANGDPNITFEPNSTMRTPIQPSPPPRFRFHTLQLSSLIPSDASCCSSPSLSAMEGLNKGASLRVVHKYGPCGQAQQQPRPTAAEILLHDESRVQTIQSRFRKAAAGGDVKVTESSTTIPAKDARTIGAAGNFMVTVGIGTPPQTLSLVFDTGSDLTWTQCQPCARFCYEQREKIFDPSSSTSYRNVSCSARSCSALASVSGMKSKCSSSTCKYEIQYSDSSFSNGFFGTEKLTLSSTDVFKNFFFGCGQNNQGTFAGSAGLLGLGRDKLSFVSQTAQKYKKLFSYCLPSTFTTTGFLNFGHVSTTSVKYTPLTTVPGGTNFYTVDITSITVGGEKLPIPATVFSTAGAVIDSGAVFTRLPPVAYSALRSAFRKLMSGFPAARPTSIFDTCFDFTTFNPVLVPTIAFSFAGGVEVEIHGAGVLYFFSLAQACLGFAANGGASDVAVLGNLQQVTWEVVYDGAGGRVGFAAGGCS</sequence>
<keyword evidence="6" id="KW-1015">Disulfide bond</keyword>
<evidence type="ECO:0000256" key="7">
    <source>
        <dbReference type="PIRSR" id="PIRSR601461-1"/>
    </source>
</evidence>
<evidence type="ECO:0000313" key="11">
    <source>
        <dbReference type="Proteomes" id="UP001154282"/>
    </source>
</evidence>
<feature type="active site" evidence="7">
    <location>
        <position position="375"/>
    </location>
</feature>
<dbReference type="Gene3D" id="2.40.70.10">
    <property type="entry name" value="Acid Proteases"/>
    <property type="match status" value="2"/>
</dbReference>
<keyword evidence="4" id="KW-0064">Aspartyl protease</keyword>
<dbReference type="Pfam" id="PF14541">
    <property type="entry name" value="TAXi_C"/>
    <property type="match status" value="1"/>
</dbReference>
<dbReference type="Proteomes" id="UP001154282">
    <property type="component" value="Unassembled WGS sequence"/>
</dbReference>
<evidence type="ECO:0000256" key="8">
    <source>
        <dbReference type="SAM" id="SignalP"/>
    </source>
</evidence>
<dbReference type="Pfam" id="PF14543">
    <property type="entry name" value="TAXi_N"/>
    <property type="match status" value="1"/>
</dbReference>
<evidence type="ECO:0000256" key="4">
    <source>
        <dbReference type="ARBA" id="ARBA00022750"/>
    </source>
</evidence>
<dbReference type="EMBL" id="CAMGYJ010000002">
    <property type="protein sequence ID" value="CAI0376660.1"/>
    <property type="molecule type" value="Genomic_DNA"/>
</dbReference>
<dbReference type="FunFam" id="2.40.70.10:FF:000013">
    <property type="entry name" value="Aspartyl protease AED1"/>
    <property type="match status" value="1"/>
</dbReference>
<keyword evidence="3 8" id="KW-0732">Signal</keyword>
<protein>
    <recommendedName>
        <fullName evidence="9">Peptidase A1 domain-containing protein</fullName>
    </recommendedName>
</protein>
<gene>
    <name evidence="10" type="ORF">LITE_LOCUS1125</name>
</gene>
<evidence type="ECO:0000256" key="1">
    <source>
        <dbReference type="ARBA" id="ARBA00007447"/>
    </source>
</evidence>
<evidence type="ECO:0000256" key="6">
    <source>
        <dbReference type="ARBA" id="ARBA00023157"/>
    </source>
</evidence>